<keyword evidence="2" id="KW-1185">Reference proteome</keyword>
<evidence type="ECO:0000313" key="2">
    <source>
        <dbReference type="Proteomes" id="UP000824998"/>
    </source>
</evidence>
<dbReference type="InterPro" id="IPR025444">
    <property type="entry name" value="Monooxy_af470"/>
</dbReference>
<dbReference type="OrthoDB" id="3202396at2759"/>
<dbReference type="Pfam" id="PF13826">
    <property type="entry name" value="Monooxy_af470-like"/>
    <property type="match status" value="1"/>
</dbReference>
<comment type="caution">
    <text evidence="1">The sequence shown here is derived from an EMBL/GenBank/DDBJ whole genome shotgun (WGS) entry which is preliminary data.</text>
</comment>
<proteinExistence type="predicted"/>
<accession>A0A9P8C2Y1</accession>
<name>A0A9P8C2Y1_9HELO</name>
<gene>
    <name evidence="1" type="ORF">BJ875DRAFT_99756</name>
</gene>
<evidence type="ECO:0000313" key="1">
    <source>
        <dbReference type="EMBL" id="KAG9231988.1"/>
    </source>
</evidence>
<dbReference type="AlphaFoldDB" id="A0A9P8C2Y1"/>
<reference evidence="1" key="1">
    <citation type="journal article" date="2021" name="IMA Fungus">
        <title>Genomic characterization of three marine fungi, including Emericellopsis atlantica sp. nov. with signatures of a generalist lifestyle and marine biomass degradation.</title>
        <authorList>
            <person name="Hagestad O.C."/>
            <person name="Hou L."/>
            <person name="Andersen J.H."/>
            <person name="Hansen E.H."/>
            <person name="Altermark B."/>
            <person name="Li C."/>
            <person name="Kuhnert E."/>
            <person name="Cox R.J."/>
            <person name="Crous P.W."/>
            <person name="Spatafora J.W."/>
            <person name="Lail K."/>
            <person name="Amirebrahimi M."/>
            <person name="Lipzen A."/>
            <person name="Pangilinan J."/>
            <person name="Andreopoulos W."/>
            <person name="Hayes R.D."/>
            <person name="Ng V."/>
            <person name="Grigoriev I.V."/>
            <person name="Jackson S.A."/>
            <person name="Sutton T.D.S."/>
            <person name="Dobson A.D.W."/>
            <person name="Rama T."/>
        </authorList>
    </citation>
    <scope>NUCLEOTIDE SEQUENCE</scope>
    <source>
        <strain evidence="1">TRa018bII</strain>
    </source>
</reference>
<dbReference type="EMBL" id="MU251571">
    <property type="protein sequence ID" value="KAG9231988.1"/>
    <property type="molecule type" value="Genomic_DNA"/>
</dbReference>
<protein>
    <submittedName>
        <fullName evidence="1">Uncharacterized protein</fullName>
    </submittedName>
</protein>
<sequence>MSSFTPAFPHQHTKRPLSQAAQGWQSKWHPLLSPNGQNLIKSQFGVGDWLIVGCCLQAFIVLVSPCRLIWSLTPTFGLAIWKMFRTLLVIAGWVENPHMKDVVHGKTTTIFPNPDGSFTRETGQSIVGKGVVVVMLSSKCNHPLGMMYPPYKEILAHGRAMFQDLEKNADEYGLLGYSNYNGTDTTTKSVSMSVLYFTNMESLQRYAHVSKQHREGWEWWNQNGDRADEVSIGHEVYDVPEGKWETIYGNAKPYGFAATTHAIKTHGVERKYVCPIVDNKRMTAPQRMGTVKY</sequence>
<dbReference type="Proteomes" id="UP000824998">
    <property type="component" value="Unassembled WGS sequence"/>
</dbReference>
<organism evidence="1 2">
    <name type="scientific">Amylocarpus encephaloides</name>
    <dbReference type="NCBI Taxonomy" id="45428"/>
    <lineage>
        <taxon>Eukaryota</taxon>
        <taxon>Fungi</taxon>
        <taxon>Dikarya</taxon>
        <taxon>Ascomycota</taxon>
        <taxon>Pezizomycotina</taxon>
        <taxon>Leotiomycetes</taxon>
        <taxon>Helotiales</taxon>
        <taxon>Helotiales incertae sedis</taxon>
        <taxon>Amylocarpus</taxon>
    </lineage>
</organism>